<gene>
    <name evidence="9" type="ORF">O9H85_22215</name>
</gene>
<evidence type="ECO:0000313" key="10">
    <source>
        <dbReference type="Proteomes" id="UP001527882"/>
    </source>
</evidence>
<dbReference type="Gene3D" id="1.10.3720.10">
    <property type="entry name" value="MetI-like"/>
    <property type="match status" value="1"/>
</dbReference>
<reference evidence="9 10" key="1">
    <citation type="submission" date="2022-12" db="EMBL/GenBank/DDBJ databases">
        <title>Draft genome sequence of Paenibacillus sp. dW9.</title>
        <authorList>
            <person name="Choi E.-W."/>
            <person name="Kim D.-U."/>
        </authorList>
    </citation>
    <scope>NUCLEOTIDE SEQUENCE [LARGE SCALE GENOMIC DNA]</scope>
    <source>
        <strain evidence="10">dW9</strain>
    </source>
</reference>
<dbReference type="InterPro" id="IPR000515">
    <property type="entry name" value="MetI-like"/>
</dbReference>
<keyword evidence="10" id="KW-1185">Reference proteome</keyword>
<feature type="transmembrane region" description="Helical" evidence="7">
    <location>
        <begin position="166"/>
        <end position="186"/>
    </location>
</feature>
<dbReference type="EMBL" id="JAQAGZ010000015">
    <property type="protein sequence ID" value="MCZ8515086.1"/>
    <property type="molecule type" value="Genomic_DNA"/>
</dbReference>
<evidence type="ECO:0000256" key="6">
    <source>
        <dbReference type="ARBA" id="ARBA00023136"/>
    </source>
</evidence>
<dbReference type="CDD" id="cd06261">
    <property type="entry name" value="TM_PBP2"/>
    <property type="match status" value="1"/>
</dbReference>
<organism evidence="9 10">
    <name type="scientific">Paenibacillus gyeongsangnamensis</name>
    <dbReference type="NCBI Taxonomy" id="3388067"/>
    <lineage>
        <taxon>Bacteria</taxon>
        <taxon>Bacillati</taxon>
        <taxon>Bacillota</taxon>
        <taxon>Bacilli</taxon>
        <taxon>Bacillales</taxon>
        <taxon>Paenibacillaceae</taxon>
        <taxon>Paenibacillus</taxon>
    </lineage>
</organism>
<dbReference type="PANTHER" id="PTHR43005">
    <property type="entry name" value="BLR7065 PROTEIN"/>
    <property type="match status" value="1"/>
</dbReference>
<dbReference type="Proteomes" id="UP001527882">
    <property type="component" value="Unassembled WGS sequence"/>
</dbReference>
<evidence type="ECO:0000313" key="9">
    <source>
        <dbReference type="EMBL" id="MCZ8515086.1"/>
    </source>
</evidence>
<evidence type="ECO:0000256" key="1">
    <source>
        <dbReference type="ARBA" id="ARBA00004651"/>
    </source>
</evidence>
<keyword evidence="5 7" id="KW-1133">Transmembrane helix</keyword>
<keyword evidence="6 7" id="KW-0472">Membrane</keyword>
<comment type="subcellular location">
    <subcellularLocation>
        <location evidence="1 7">Cell membrane</location>
        <topology evidence="1 7">Multi-pass membrane protein</topology>
    </subcellularLocation>
</comment>
<evidence type="ECO:0000256" key="3">
    <source>
        <dbReference type="ARBA" id="ARBA00022475"/>
    </source>
</evidence>
<feature type="transmembrane region" description="Helical" evidence="7">
    <location>
        <begin position="285"/>
        <end position="305"/>
    </location>
</feature>
<dbReference type="Pfam" id="PF00528">
    <property type="entry name" value="BPD_transp_1"/>
    <property type="match status" value="1"/>
</dbReference>
<comment type="similarity">
    <text evidence="7">Belongs to the binding-protein-dependent transport system permease family.</text>
</comment>
<evidence type="ECO:0000256" key="2">
    <source>
        <dbReference type="ARBA" id="ARBA00022448"/>
    </source>
</evidence>
<sequence length="313" mass="34332">MANIPPPNLAAYNVAAKKSKSKILANSPVPWILPLGIVLVLVFAYPIFEVIRLSFTNASLMDNGYSYTLKSYSNLFTTPGFGKMLWITALFVFFSVTFQMIFGFFIAILIDQGTKRKLFGTVIARTAVLTAWAIPGVIIGVIWKLLYNESKAGILNNLLTVMGFKAIPFLSSPSIALISVIFSNVWRGTAFSMILIYAALQTFPNDVLEAAKIDGTNVWQRLFRVVVPIISPILLINLILISVQTFNTFDMVMALTGGGPGQSTDVIALNIYNTIFTGSNLGQGAANAVVLLCLNAIMTIVYFWFMGRQEGNR</sequence>
<evidence type="ECO:0000256" key="7">
    <source>
        <dbReference type="RuleBase" id="RU363032"/>
    </source>
</evidence>
<evidence type="ECO:0000256" key="4">
    <source>
        <dbReference type="ARBA" id="ARBA00022692"/>
    </source>
</evidence>
<feature type="transmembrane region" description="Helical" evidence="7">
    <location>
        <begin position="122"/>
        <end position="146"/>
    </location>
</feature>
<evidence type="ECO:0000259" key="8">
    <source>
        <dbReference type="PROSITE" id="PS50928"/>
    </source>
</evidence>
<comment type="caution">
    <text evidence="9">The sequence shown here is derived from an EMBL/GenBank/DDBJ whole genome shotgun (WGS) entry which is preliminary data.</text>
</comment>
<protein>
    <submittedName>
        <fullName evidence="9">Sugar ABC transporter permease</fullName>
    </submittedName>
</protein>
<accession>A0ABT4QE09</accession>
<name>A0ABT4QE09_9BACL</name>
<keyword evidence="3" id="KW-1003">Cell membrane</keyword>
<evidence type="ECO:0000256" key="5">
    <source>
        <dbReference type="ARBA" id="ARBA00022989"/>
    </source>
</evidence>
<feature type="transmembrane region" description="Helical" evidence="7">
    <location>
        <begin position="222"/>
        <end position="243"/>
    </location>
</feature>
<keyword evidence="4 7" id="KW-0812">Transmembrane</keyword>
<keyword evidence="2 7" id="KW-0813">Transport</keyword>
<feature type="transmembrane region" description="Helical" evidence="7">
    <location>
        <begin position="84"/>
        <end position="110"/>
    </location>
</feature>
<dbReference type="SUPFAM" id="SSF161098">
    <property type="entry name" value="MetI-like"/>
    <property type="match status" value="1"/>
</dbReference>
<dbReference type="InterPro" id="IPR035906">
    <property type="entry name" value="MetI-like_sf"/>
</dbReference>
<feature type="domain" description="ABC transmembrane type-1" evidence="8">
    <location>
        <begin position="85"/>
        <end position="302"/>
    </location>
</feature>
<feature type="transmembrane region" description="Helical" evidence="7">
    <location>
        <begin position="28"/>
        <end position="48"/>
    </location>
</feature>
<dbReference type="PROSITE" id="PS50928">
    <property type="entry name" value="ABC_TM1"/>
    <property type="match status" value="1"/>
</dbReference>
<dbReference type="PANTHER" id="PTHR43005:SF1">
    <property type="entry name" value="SPERMIDINE_PUTRESCINE TRANSPORT SYSTEM PERMEASE PROTEIN"/>
    <property type="match status" value="1"/>
</dbReference>
<proteinExistence type="inferred from homology"/>
<dbReference type="RefSeq" id="WP_269883616.1">
    <property type="nucleotide sequence ID" value="NZ_JAQAGZ010000015.1"/>
</dbReference>